<dbReference type="RefSeq" id="WP_380837569.1">
    <property type="nucleotide sequence ID" value="NZ_BAAAXE010000013.1"/>
</dbReference>
<organism evidence="2 3">
    <name type="scientific">Streptomyces cremeus</name>
    <dbReference type="NCBI Taxonomy" id="66881"/>
    <lineage>
        <taxon>Bacteria</taxon>
        <taxon>Bacillati</taxon>
        <taxon>Actinomycetota</taxon>
        <taxon>Actinomycetes</taxon>
        <taxon>Kitasatosporales</taxon>
        <taxon>Streptomycetaceae</taxon>
        <taxon>Streptomyces</taxon>
    </lineage>
</organism>
<comment type="caution">
    <text evidence="2">The sequence shown here is derived from an EMBL/GenBank/DDBJ whole genome shotgun (WGS) entry which is preliminary data.</text>
</comment>
<evidence type="ECO:0000313" key="2">
    <source>
        <dbReference type="EMBL" id="MFB9523303.1"/>
    </source>
</evidence>
<protein>
    <submittedName>
        <fullName evidence="2">VOC family protein</fullName>
    </submittedName>
</protein>
<dbReference type="InterPro" id="IPR041581">
    <property type="entry name" value="Glyoxalase_6"/>
</dbReference>
<reference evidence="2 3" key="1">
    <citation type="submission" date="2024-09" db="EMBL/GenBank/DDBJ databases">
        <authorList>
            <person name="Sun Q."/>
            <person name="Mori K."/>
        </authorList>
    </citation>
    <scope>NUCLEOTIDE SEQUENCE [LARGE SCALE GENOMIC DNA]</scope>
    <source>
        <strain evidence="2 3">JCM 4362</strain>
    </source>
</reference>
<dbReference type="EMBL" id="JBHMCR010000017">
    <property type="protein sequence ID" value="MFB9523303.1"/>
    <property type="molecule type" value="Genomic_DNA"/>
</dbReference>
<proteinExistence type="predicted"/>
<accession>A0ABV5PJW0</accession>
<evidence type="ECO:0000259" key="1">
    <source>
        <dbReference type="Pfam" id="PF18029"/>
    </source>
</evidence>
<dbReference type="Proteomes" id="UP001589718">
    <property type="component" value="Unassembled WGS sequence"/>
</dbReference>
<name>A0ABV5PJW0_STRCM</name>
<dbReference type="Pfam" id="PF18029">
    <property type="entry name" value="Glyoxalase_6"/>
    <property type="match status" value="1"/>
</dbReference>
<feature type="domain" description="Glyoxalase-like" evidence="1">
    <location>
        <begin position="8"/>
        <end position="84"/>
    </location>
</feature>
<gene>
    <name evidence="2" type="ORF">ACFFTU_25495</name>
</gene>
<evidence type="ECO:0000313" key="3">
    <source>
        <dbReference type="Proteomes" id="UP001589718"/>
    </source>
</evidence>
<sequence length="102" mass="11043">MTFGAFVPGTPDPPAFAGFCRALLGRQEEDREPQWVRPGARSSTGRVSVSRWRTAMRLSHGRVDDLETEAARACALGATVEEHRSCAGLDGRSAERRADGLS</sequence>
<dbReference type="Gene3D" id="3.10.180.10">
    <property type="entry name" value="2,3-Dihydroxybiphenyl 1,2-Dioxygenase, domain 1"/>
    <property type="match status" value="1"/>
</dbReference>
<dbReference type="InterPro" id="IPR029068">
    <property type="entry name" value="Glyas_Bleomycin-R_OHBP_Dase"/>
</dbReference>
<keyword evidence="3" id="KW-1185">Reference proteome</keyword>